<name>A0ABW6ARG4_9BACT</name>
<protein>
    <submittedName>
        <fullName evidence="2">Uncharacterized protein</fullName>
    </submittedName>
</protein>
<sequence>MAKLTGTIDNFFRQIPLMIWFFNLVLRNTSLYDWIKLTKLLATTVQNDFIIGMLKRIGGVVAGYALFVISSLLLFNLSGQKPHAQATTSFQMLTALYGIIFSFLSGLVVPLIAKVKTLKLNYMLGLIMASFAAFSFFKSEGSHWTQLLAIFIFAPFSVIGGMFWLKRVGKL</sequence>
<feature type="transmembrane region" description="Helical" evidence="1">
    <location>
        <begin position="120"/>
        <end position="137"/>
    </location>
</feature>
<keyword evidence="1" id="KW-0812">Transmembrane</keyword>
<keyword evidence="1" id="KW-0472">Membrane</keyword>
<evidence type="ECO:0000313" key="3">
    <source>
        <dbReference type="Proteomes" id="UP001597512"/>
    </source>
</evidence>
<comment type="caution">
    <text evidence="2">The sequence shown here is derived from an EMBL/GenBank/DDBJ whole genome shotgun (WGS) entry which is preliminary data.</text>
</comment>
<feature type="transmembrane region" description="Helical" evidence="1">
    <location>
        <begin position="56"/>
        <end position="75"/>
    </location>
</feature>
<dbReference type="Proteomes" id="UP001597512">
    <property type="component" value="Unassembled WGS sequence"/>
</dbReference>
<evidence type="ECO:0000313" key="2">
    <source>
        <dbReference type="EMBL" id="MFD2937906.1"/>
    </source>
</evidence>
<dbReference type="EMBL" id="JBHUOM010000048">
    <property type="protein sequence ID" value="MFD2937906.1"/>
    <property type="molecule type" value="Genomic_DNA"/>
</dbReference>
<reference evidence="3" key="1">
    <citation type="journal article" date="2019" name="Int. J. Syst. Evol. Microbiol.">
        <title>The Global Catalogue of Microorganisms (GCM) 10K type strain sequencing project: providing services to taxonomists for standard genome sequencing and annotation.</title>
        <authorList>
            <consortium name="The Broad Institute Genomics Platform"/>
            <consortium name="The Broad Institute Genome Sequencing Center for Infectious Disease"/>
            <person name="Wu L."/>
            <person name="Ma J."/>
        </authorList>
    </citation>
    <scope>NUCLEOTIDE SEQUENCE [LARGE SCALE GENOMIC DNA]</scope>
    <source>
        <strain evidence="3">KCTC 52490</strain>
    </source>
</reference>
<keyword evidence="3" id="KW-1185">Reference proteome</keyword>
<evidence type="ECO:0000256" key="1">
    <source>
        <dbReference type="SAM" id="Phobius"/>
    </source>
</evidence>
<proteinExistence type="predicted"/>
<gene>
    <name evidence="2" type="ORF">ACFS25_29340</name>
</gene>
<organism evidence="2 3">
    <name type="scientific">Spirosoma flavum</name>
    <dbReference type="NCBI Taxonomy" id="2048557"/>
    <lineage>
        <taxon>Bacteria</taxon>
        <taxon>Pseudomonadati</taxon>
        <taxon>Bacteroidota</taxon>
        <taxon>Cytophagia</taxon>
        <taxon>Cytophagales</taxon>
        <taxon>Cytophagaceae</taxon>
        <taxon>Spirosoma</taxon>
    </lineage>
</organism>
<feature type="transmembrane region" description="Helical" evidence="1">
    <location>
        <begin position="95"/>
        <end position="113"/>
    </location>
</feature>
<accession>A0ABW6ARG4</accession>
<feature type="transmembrane region" description="Helical" evidence="1">
    <location>
        <begin position="143"/>
        <end position="165"/>
    </location>
</feature>
<dbReference type="RefSeq" id="WP_381508411.1">
    <property type="nucleotide sequence ID" value="NZ_JBHUOM010000048.1"/>
</dbReference>
<keyword evidence="1" id="KW-1133">Transmembrane helix</keyword>